<keyword evidence="23" id="KW-1185">Reference proteome</keyword>
<evidence type="ECO:0000313" key="22">
    <source>
        <dbReference type="EMBL" id="MFB2839742.1"/>
    </source>
</evidence>
<keyword evidence="10" id="KW-0547">Nucleotide-binding</keyword>
<feature type="coiled-coil region" evidence="17">
    <location>
        <begin position="267"/>
        <end position="294"/>
    </location>
</feature>
<evidence type="ECO:0000256" key="18">
    <source>
        <dbReference type="SAM" id="MobiDB-lite"/>
    </source>
</evidence>
<organism evidence="22 23">
    <name type="scientific">Floridaenema evergladense BLCC-F167</name>
    <dbReference type="NCBI Taxonomy" id="3153639"/>
    <lineage>
        <taxon>Bacteria</taxon>
        <taxon>Bacillati</taxon>
        <taxon>Cyanobacteriota</taxon>
        <taxon>Cyanophyceae</taxon>
        <taxon>Oscillatoriophycideae</taxon>
        <taxon>Aerosakkonematales</taxon>
        <taxon>Aerosakkonemataceae</taxon>
        <taxon>Floridanema</taxon>
        <taxon>Floridanema evergladense</taxon>
    </lineage>
</organism>
<keyword evidence="14 19" id="KW-0472">Membrane</keyword>
<evidence type="ECO:0000256" key="9">
    <source>
        <dbReference type="ARBA" id="ARBA00022692"/>
    </source>
</evidence>
<accession>A0ABV4WXA7</accession>
<keyword evidence="12" id="KW-0067">ATP-binding</keyword>
<evidence type="ECO:0000256" key="6">
    <source>
        <dbReference type="ARBA" id="ARBA00022475"/>
    </source>
</evidence>
<evidence type="ECO:0000256" key="1">
    <source>
        <dbReference type="ARBA" id="ARBA00004429"/>
    </source>
</evidence>
<gene>
    <name evidence="22" type="ORF">ACE1CA_35075</name>
</gene>
<dbReference type="SUPFAM" id="SSF52540">
    <property type="entry name" value="P-loop containing nucleoside triphosphate hydrolases"/>
    <property type="match status" value="1"/>
</dbReference>
<reference evidence="22 23" key="1">
    <citation type="submission" date="2024-09" db="EMBL/GenBank/DDBJ databases">
        <title>Floridaenema gen nov. (Aerosakkonemataceae, Aerosakkonematales ord. nov., Cyanobacteria) from benthic tropical and subtropical fresh waters, with the description of four new species.</title>
        <authorList>
            <person name="Moretto J.A."/>
            <person name="Berthold D.E."/>
            <person name="Lefler F.W."/>
            <person name="Huang I.-S."/>
            <person name="Laughinghouse H. IV."/>
        </authorList>
    </citation>
    <scope>NUCLEOTIDE SEQUENCE [LARGE SCALE GENOMIC DNA]</scope>
    <source>
        <strain evidence="22 23">BLCC-F167</strain>
    </source>
</reference>
<keyword evidence="17" id="KW-0175">Coiled coil</keyword>
<feature type="domain" description="Polysaccharide chain length determinant N-terminal" evidence="20">
    <location>
        <begin position="37"/>
        <end position="140"/>
    </location>
</feature>
<dbReference type="Gene3D" id="3.40.50.300">
    <property type="entry name" value="P-loop containing nucleotide triphosphate hydrolases"/>
    <property type="match status" value="1"/>
</dbReference>
<evidence type="ECO:0000256" key="5">
    <source>
        <dbReference type="ARBA" id="ARBA00011903"/>
    </source>
</evidence>
<dbReference type="EMBL" id="JBHFNT010000319">
    <property type="protein sequence ID" value="MFB2839742.1"/>
    <property type="molecule type" value="Genomic_DNA"/>
</dbReference>
<name>A0ABV4WXA7_9CYAN</name>
<evidence type="ECO:0000256" key="12">
    <source>
        <dbReference type="ARBA" id="ARBA00022840"/>
    </source>
</evidence>
<dbReference type="Pfam" id="PF13614">
    <property type="entry name" value="AAA_31"/>
    <property type="match status" value="1"/>
</dbReference>
<dbReference type="EC" id="2.7.10.2" evidence="5"/>
<keyword evidence="9 19" id="KW-0812">Transmembrane</keyword>
<evidence type="ECO:0000256" key="4">
    <source>
        <dbReference type="ARBA" id="ARBA00008883"/>
    </source>
</evidence>
<comment type="subcellular location">
    <subcellularLocation>
        <location evidence="1">Cell inner membrane</location>
        <topology evidence="1">Multi-pass membrane protein</topology>
    </subcellularLocation>
</comment>
<keyword evidence="6" id="KW-1003">Cell membrane</keyword>
<dbReference type="Pfam" id="PF02706">
    <property type="entry name" value="Wzz"/>
    <property type="match status" value="1"/>
</dbReference>
<protein>
    <recommendedName>
        <fullName evidence="5">non-specific protein-tyrosine kinase</fullName>
        <ecNumber evidence="5">2.7.10.2</ecNumber>
    </recommendedName>
</protein>
<dbReference type="RefSeq" id="WP_413282006.1">
    <property type="nucleotide sequence ID" value="NZ_JBHFNT010000319.1"/>
</dbReference>
<dbReference type="InterPro" id="IPR027417">
    <property type="entry name" value="P-loop_NTPase"/>
</dbReference>
<keyword evidence="8" id="KW-0808">Transferase</keyword>
<dbReference type="InterPro" id="IPR003856">
    <property type="entry name" value="LPS_length_determ_N"/>
</dbReference>
<keyword evidence="7" id="KW-0997">Cell inner membrane</keyword>
<dbReference type="InterPro" id="IPR025669">
    <property type="entry name" value="AAA_dom"/>
</dbReference>
<evidence type="ECO:0000256" key="2">
    <source>
        <dbReference type="ARBA" id="ARBA00006683"/>
    </source>
</evidence>
<feature type="region of interest" description="Disordered" evidence="18">
    <location>
        <begin position="1"/>
        <end position="31"/>
    </location>
</feature>
<comment type="caution">
    <text evidence="22">The sequence shown here is derived from an EMBL/GenBank/DDBJ whole genome shotgun (WGS) entry which is preliminary data.</text>
</comment>
<dbReference type="NCBIfam" id="TIGR01007">
    <property type="entry name" value="eps_fam"/>
    <property type="match status" value="1"/>
</dbReference>
<sequence>MDRQPDSLPKLTETNGKSPYPPLQNPSSTDAEEEKWDLGWLVAVTRRRGLLMAGVVVGTTLLAGGLFLFLTRFTRPQYEGEFQLLVEPITAEEQLARSSTRAQGADVDLQRINIEQSSLDYESQIRILKSPKLLEPVVSKVRQKYPDITYENLIKSLKIARITSLSSDKKELGTKLIEVRYQDTDPEKVKFILDKLSQAYLNYSLKERQSTIRRGIQFIDSQLPPLRQRVDSLQQQIQTLRQRYNISDPEQQGKQLIETTGRLDQVAADNQSRLAEAEAKRDALAQQLQNANPQTVLGTQATSSDNTSYYQTLLNQYQQVQAQIALESSRLQPEHPAMKELMEKRKNLQNLLKQEASRVIGTATDSVSIAQARSQAVNQAQAEINQRIRQLSTITRQYTDLQRELLLATDSLNKFASRREALQIDAAQQEIPWELTIPPRLEADGSGQPMKVNSVSKVRFLALIFVLAVLLGVGVGFLVEITQDLLYSTDDVKRSTKLPLLGVIPHNKFQFPEVSISVKEAFRSIAKNLRLLSKNHAPLRSLTITSAEEGDGKSTIALKLAITAAAMGQKVLLVDADLRHPKIHELLDLPKQPGFSNLLQSDQDIKNLLQLPPNYTNLMVLTAGNSSLDLAELFTTNRVESLFQKLHAMFDLVIFDTPPLLRLADSGLVAAQCDSLALVVRLGKTSRPSILATLEELKFSSTAVLGMIVNDAPETASSIQSYYHLTRKS</sequence>
<evidence type="ECO:0000259" key="21">
    <source>
        <dbReference type="Pfam" id="PF13614"/>
    </source>
</evidence>
<dbReference type="InterPro" id="IPR005702">
    <property type="entry name" value="Wzc-like_C"/>
</dbReference>
<dbReference type="PANTHER" id="PTHR32309:SF13">
    <property type="entry name" value="FERRIC ENTEROBACTIN TRANSPORT PROTEIN FEPE"/>
    <property type="match status" value="1"/>
</dbReference>
<evidence type="ECO:0000259" key="20">
    <source>
        <dbReference type="Pfam" id="PF02706"/>
    </source>
</evidence>
<evidence type="ECO:0000256" key="7">
    <source>
        <dbReference type="ARBA" id="ARBA00022519"/>
    </source>
</evidence>
<keyword evidence="13 19" id="KW-1133">Transmembrane helix</keyword>
<feature type="transmembrane region" description="Helical" evidence="19">
    <location>
        <begin position="50"/>
        <end position="70"/>
    </location>
</feature>
<evidence type="ECO:0000256" key="11">
    <source>
        <dbReference type="ARBA" id="ARBA00022777"/>
    </source>
</evidence>
<evidence type="ECO:0000256" key="14">
    <source>
        <dbReference type="ARBA" id="ARBA00023136"/>
    </source>
</evidence>
<comment type="similarity">
    <text evidence="3">Belongs to the CpsD/CapB family.</text>
</comment>
<evidence type="ECO:0000256" key="10">
    <source>
        <dbReference type="ARBA" id="ARBA00022741"/>
    </source>
</evidence>
<evidence type="ECO:0000256" key="3">
    <source>
        <dbReference type="ARBA" id="ARBA00007316"/>
    </source>
</evidence>
<comment type="similarity">
    <text evidence="4">Belongs to the etk/wzc family.</text>
</comment>
<evidence type="ECO:0000256" key="16">
    <source>
        <dbReference type="ARBA" id="ARBA00051245"/>
    </source>
</evidence>
<feature type="transmembrane region" description="Helical" evidence="19">
    <location>
        <begin position="460"/>
        <end position="479"/>
    </location>
</feature>
<evidence type="ECO:0000313" key="23">
    <source>
        <dbReference type="Proteomes" id="UP001576780"/>
    </source>
</evidence>
<dbReference type="Proteomes" id="UP001576780">
    <property type="component" value="Unassembled WGS sequence"/>
</dbReference>
<evidence type="ECO:0000256" key="8">
    <source>
        <dbReference type="ARBA" id="ARBA00022679"/>
    </source>
</evidence>
<dbReference type="CDD" id="cd05387">
    <property type="entry name" value="BY-kinase"/>
    <property type="match status" value="1"/>
</dbReference>
<evidence type="ECO:0000256" key="17">
    <source>
        <dbReference type="SAM" id="Coils"/>
    </source>
</evidence>
<dbReference type="InterPro" id="IPR050445">
    <property type="entry name" value="Bact_polysacc_biosynth/exp"/>
</dbReference>
<keyword evidence="15" id="KW-0829">Tyrosine-protein kinase</keyword>
<comment type="catalytic activity">
    <reaction evidence="16">
        <text>L-tyrosyl-[protein] + ATP = O-phospho-L-tyrosyl-[protein] + ADP + H(+)</text>
        <dbReference type="Rhea" id="RHEA:10596"/>
        <dbReference type="Rhea" id="RHEA-COMP:10136"/>
        <dbReference type="Rhea" id="RHEA-COMP:20101"/>
        <dbReference type="ChEBI" id="CHEBI:15378"/>
        <dbReference type="ChEBI" id="CHEBI:30616"/>
        <dbReference type="ChEBI" id="CHEBI:46858"/>
        <dbReference type="ChEBI" id="CHEBI:61978"/>
        <dbReference type="ChEBI" id="CHEBI:456216"/>
        <dbReference type="EC" id="2.7.10.2"/>
    </reaction>
</comment>
<evidence type="ECO:0000256" key="19">
    <source>
        <dbReference type="SAM" id="Phobius"/>
    </source>
</evidence>
<proteinExistence type="inferred from homology"/>
<evidence type="ECO:0000256" key="13">
    <source>
        <dbReference type="ARBA" id="ARBA00022989"/>
    </source>
</evidence>
<comment type="similarity">
    <text evidence="2">Belongs to the CpsC/CapA family.</text>
</comment>
<evidence type="ECO:0000256" key="15">
    <source>
        <dbReference type="ARBA" id="ARBA00023137"/>
    </source>
</evidence>
<feature type="domain" description="AAA" evidence="21">
    <location>
        <begin position="544"/>
        <end position="671"/>
    </location>
</feature>
<dbReference type="PANTHER" id="PTHR32309">
    <property type="entry name" value="TYROSINE-PROTEIN KINASE"/>
    <property type="match status" value="1"/>
</dbReference>
<keyword evidence="11" id="KW-0418">Kinase</keyword>